<dbReference type="Proteomes" id="UP001207582">
    <property type="component" value="Unassembled WGS sequence"/>
</dbReference>
<protein>
    <recommendedName>
        <fullName evidence="4">Integron gene cassette protein</fullName>
    </recommendedName>
</protein>
<evidence type="ECO:0008006" key="4">
    <source>
        <dbReference type="Google" id="ProtNLM"/>
    </source>
</evidence>
<feature type="transmembrane region" description="Helical" evidence="1">
    <location>
        <begin position="33"/>
        <end position="57"/>
    </location>
</feature>
<proteinExistence type="predicted"/>
<accession>A0ABT3J1R2</accession>
<feature type="transmembrane region" description="Helical" evidence="1">
    <location>
        <begin position="77"/>
        <end position="104"/>
    </location>
</feature>
<sequence length="114" mass="12060">MSAPLGFAILAASGAVAWMAVLVALRRNASNRFLALLAGLVTLALGLIPVSAAIVVFNCGPSSLLRPLKATMCDPKFSAFDVFLLSGFATMFLGGIFFLIMLLAEALRRRKVKS</sequence>
<evidence type="ECO:0000256" key="1">
    <source>
        <dbReference type="SAM" id="Phobius"/>
    </source>
</evidence>
<feature type="transmembrane region" description="Helical" evidence="1">
    <location>
        <begin position="6"/>
        <end position="26"/>
    </location>
</feature>
<evidence type="ECO:0000313" key="3">
    <source>
        <dbReference type="Proteomes" id="UP001207582"/>
    </source>
</evidence>
<name>A0ABT3J1R2_9RHOB</name>
<keyword evidence="1" id="KW-0472">Membrane</keyword>
<evidence type="ECO:0000313" key="2">
    <source>
        <dbReference type="EMBL" id="MCW3781625.1"/>
    </source>
</evidence>
<comment type="caution">
    <text evidence="2">The sequence shown here is derived from an EMBL/GenBank/DDBJ whole genome shotgun (WGS) entry which is preliminary data.</text>
</comment>
<gene>
    <name evidence="2" type="ORF">OM960_08475</name>
</gene>
<organism evidence="2 3">
    <name type="scientific">Defluviimonas salinarum</name>
    <dbReference type="NCBI Taxonomy" id="2992147"/>
    <lineage>
        <taxon>Bacteria</taxon>
        <taxon>Pseudomonadati</taxon>
        <taxon>Pseudomonadota</taxon>
        <taxon>Alphaproteobacteria</taxon>
        <taxon>Rhodobacterales</taxon>
        <taxon>Paracoccaceae</taxon>
        <taxon>Albidovulum</taxon>
    </lineage>
</organism>
<dbReference type="EMBL" id="JAPDOG010000006">
    <property type="protein sequence ID" value="MCW3781625.1"/>
    <property type="molecule type" value="Genomic_DNA"/>
</dbReference>
<reference evidence="2 3" key="1">
    <citation type="submission" date="2022-10" db="EMBL/GenBank/DDBJ databases">
        <title>Defluviimonas sp. CAU 1641 isolated from mud.</title>
        <authorList>
            <person name="Kim W."/>
        </authorList>
    </citation>
    <scope>NUCLEOTIDE SEQUENCE [LARGE SCALE GENOMIC DNA]</scope>
    <source>
        <strain evidence="2 3">CAU 1641</strain>
    </source>
</reference>
<keyword evidence="3" id="KW-1185">Reference proteome</keyword>
<keyword evidence="1" id="KW-1133">Transmembrane helix</keyword>
<keyword evidence="1" id="KW-0812">Transmembrane</keyword>